<evidence type="ECO:0000313" key="2">
    <source>
        <dbReference type="Proteomes" id="UP000198836"/>
    </source>
</evidence>
<dbReference type="SUPFAM" id="SSF51971">
    <property type="entry name" value="Nucleotide-binding domain"/>
    <property type="match status" value="1"/>
</dbReference>
<dbReference type="AlphaFoldDB" id="A0A1I0SP80"/>
<dbReference type="GO" id="GO:0050660">
    <property type="term" value="F:flavin adenine dinucleotide binding"/>
    <property type="evidence" value="ECO:0007669"/>
    <property type="project" value="TreeGrafter"/>
</dbReference>
<proteinExistence type="predicted"/>
<name>A0A1I0SP80_9SPHI</name>
<dbReference type="Gene3D" id="3.50.50.60">
    <property type="entry name" value="FAD/NAD(P)-binding domain"/>
    <property type="match status" value="1"/>
</dbReference>
<dbReference type="NCBIfam" id="NF005546">
    <property type="entry name" value="PRK07208.1-2"/>
    <property type="match status" value="1"/>
</dbReference>
<dbReference type="OrthoDB" id="9769600at2"/>
<dbReference type="Proteomes" id="UP000198836">
    <property type="component" value="Unassembled WGS sequence"/>
</dbReference>
<keyword evidence="2" id="KW-1185">Reference proteome</keyword>
<sequence length="522" mass="60526">MRKYNETAIIIGAGPGGLTAAYELLERTHISPLILEKSLEIGGISRTVNYKGNRLDIGGHRFFSKSQRVMDWWQLFLPVMDEPPQRLADLDYHKKSIPDKIMLVRKRLSRIFYLRRFFDYPVTFNFNTFRNLGITRVIKIGFSYLRIRLSPIKHERNLEDFFINRFGKELYETFFKDYTEKVWGIPCTLIEPEWGAQRIKGLSISKAIFHAMKSVITDKTSISQKGIETSLINKFFYPKFGPGQLWEEVAEKVIQKGGTILKNSNVVRIEWLKDDLVEVSVIAVPGGEITKYRANYLFSTMPVKELIKSMEDVVPENIRRIADGLPYRDFITVGLLVKKLKINQSISGRKINRKISDNWIYIQEKDVMIGRLQIFNNWSPYMVADENNTWLGLEYFCNEGDVLWNKGDDEFVCFAIAELVKIGIICEEDVLDTTIIRVPKAYPAYFGTYQEMGTLISFTNSFKNMFMIGRNGMHKYNNQDHSMLTAMVAVDHILSKNQDKSIIWNINTEKDYHEMAIKNVPS</sequence>
<dbReference type="EMBL" id="FOJM01000002">
    <property type="protein sequence ID" value="SFA41217.1"/>
    <property type="molecule type" value="Genomic_DNA"/>
</dbReference>
<organism evidence="1 2">
    <name type="scientific">Pedobacter suwonensis</name>
    <dbReference type="NCBI Taxonomy" id="332999"/>
    <lineage>
        <taxon>Bacteria</taxon>
        <taxon>Pseudomonadati</taxon>
        <taxon>Bacteroidota</taxon>
        <taxon>Sphingobacteriia</taxon>
        <taxon>Sphingobacteriales</taxon>
        <taxon>Sphingobacteriaceae</taxon>
        <taxon>Pedobacter</taxon>
    </lineage>
</organism>
<dbReference type="NCBIfam" id="NF005548">
    <property type="entry name" value="PRK07208.1-4"/>
    <property type="match status" value="1"/>
</dbReference>
<accession>A0A1I0SP80</accession>
<dbReference type="PANTHER" id="PTHR21197">
    <property type="entry name" value="UDP-GALACTOPYRANOSE MUTASE"/>
    <property type="match status" value="1"/>
</dbReference>
<protein>
    <submittedName>
        <fullName evidence="1">UDP-galactopyranose mutase</fullName>
    </submittedName>
</protein>
<dbReference type="GO" id="GO:0005829">
    <property type="term" value="C:cytosol"/>
    <property type="evidence" value="ECO:0007669"/>
    <property type="project" value="TreeGrafter"/>
</dbReference>
<dbReference type="Pfam" id="PF13450">
    <property type="entry name" value="NAD_binding_8"/>
    <property type="match status" value="1"/>
</dbReference>
<dbReference type="PANTHER" id="PTHR21197:SF0">
    <property type="entry name" value="UDP-GALACTOPYRANOSE MUTASE"/>
    <property type="match status" value="1"/>
</dbReference>
<dbReference type="InterPro" id="IPR036188">
    <property type="entry name" value="FAD/NAD-bd_sf"/>
</dbReference>
<dbReference type="RefSeq" id="WP_090980502.1">
    <property type="nucleotide sequence ID" value="NZ_FOJM01000002.1"/>
</dbReference>
<dbReference type="STRING" id="332999.SAMN04488511_102272"/>
<gene>
    <name evidence="1" type="ORF">SAMN04488511_102272</name>
</gene>
<evidence type="ECO:0000313" key="1">
    <source>
        <dbReference type="EMBL" id="SFA41217.1"/>
    </source>
</evidence>
<dbReference type="GO" id="GO:0008767">
    <property type="term" value="F:UDP-galactopyranose mutase activity"/>
    <property type="evidence" value="ECO:0007669"/>
    <property type="project" value="TreeGrafter"/>
</dbReference>
<reference evidence="2" key="1">
    <citation type="submission" date="2016-10" db="EMBL/GenBank/DDBJ databases">
        <authorList>
            <person name="Varghese N."/>
            <person name="Submissions S."/>
        </authorList>
    </citation>
    <scope>NUCLEOTIDE SEQUENCE [LARGE SCALE GENOMIC DNA]</scope>
    <source>
        <strain evidence="2">DSM 18130</strain>
    </source>
</reference>